<evidence type="ECO:0000259" key="3">
    <source>
        <dbReference type="PROSITE" id="PS50822"/>
    </source>
</evidence>
<dbReference type="InterPro" id="IPR036397">
    <property type="entry name" value="RNaseH_sf"/>
</dbReference>
<dbReference type="OMA" id="FARCTRP"/>
<feature type="compositionally biased region" description="Low complexity" evidence="1">
    <location>
        <begin position="58"/>
        <end position="74"/>
    </location>
</feature>
<dbReference type="OrthoDB" id="10252740at2759"/>
<dbReference type="PROSITE" id="PS50822">
    <property type="entry name" value="PIWI"/>
    <property type="match status" value="1"/>
</dbReference>
<feature type="compositionally biased region" description="Gly residues" evidence="1">
    <location>
        <begin position="35"/>
        <end position="57"/>
    </location>
</feature>
<dbReference type="Proteomes" id="UP000008493">
    <property type="component" value="Unassembled WGS sequence"/>
</dbReference>
<dbReference type="InterPro" id="IPR045246">
    <property type="entry name" value="Piwi_ago-like"/>
</dbReference>
<gene>
    <name evidence="4" type="ORF">AGABI1DRAFT_69908</name>
</gene>
<dbReference type="AlphaFoldDB" id="K5XEK4"/>
<dbReference type="eggNOG" id="KOG1041">
    <property type="taxonomic scope" value="Eukaryota"/>
</dbReference>
<dbReference type="Gene3D" id="2.170.260.10">
    <property type="entry name" value="paz domain"/>
    <property type="match status" value="1"/>
</dbReference>
<feature type="domain" description="Piwi" evidence="3">
    <location>
        <begin position="594"/>
        <end position="903"/>
    </location>
</feature>
<evidence type="ECO:0000313" key="5">
    <source>
        <dbReference type="Proteomes" id="UP000008493"/>
    </source>
</evidence>
<dbReference type="SMART" id="SM00950">
    <property type="entry name" value="Piwi"/>
    <property type="match status" value="1"/>
</dbReference>
<dbReference type="STRING" id="597362.K5XEK4"/>
<proteinExistence type="predicted"/>
<dbReference type="SUPFAM" id="SSF101690">
    <property type="entry name" value="PAZ domain"/>
    <property type="match status" value="1"/>
</dbReference>
<keyword evidence="5" id="KW-1185">Reference proteome</keyword>
<evidence type="ECO:0000259" key="2">
    <source>
        <dbReference type="PROSITE" id="PS50821"/>
    </source>
</evidence>
<dbReference type="KEGG" id="abp:AGABI1DRAFT69908"/>
<dbReference type="GO" id="GO:0003723">
    <property type="term" value="F:RNA binding"/>
    <property type="evidence" value="ECO:0007669"/>
    <property type="project" value="InterPro"/>
</dbReference>
<dbReference type="PANTHER" id="PTHR22891">
    <property type="entry name" value="EUKARYOTIC TRANSLATION INITIATION FACTOR 2C"/>
    <property type="match status" value="1"/>
</dbReference>
<organism evidence="4 5">
    <name type="scientific">Agaricus bisporus var. burnettii (strain JB137-S8 / ATCC MYA-4627 / FGSC 10392)</name>
    <name type="common">White button mushroom</name>
    <dbReference type="NCBI Taxonomy" id="597362"/>
    <lineage>
        <taxon>Eukaryota</taxon>
        <taxon>Fungi</taxon>
        <taxon>Dikarya</taxon>
        <taxon>Basidiomycota</taxon>
        <taxon>Agaricomycotina</taxon>
        <taxon>Agaricomycetes</taxon>
        <taxon>Agaricomycetidae</taxon>
        <taxon>Agaricales</taxon>
        <taxon>Agaricineae</taxon>
        <taxon>Agaricaceae</taxon>
        <taxon>Agaricus</taxon>
    </lineage>
</organism>
<dbReference type="PROSITE" id="PS50821">
    <property type="entry name" value="PAZ"/>
    <property type="match status" value="1"/>
</dbReference>
<dbReference type="InterPro" id="IPR003100">
    <property type="entry name" value="PAZ_dom"/>
</dbReference>
<dbReference type="SMART" id="SM01163">
    <property type="entry name" value="DUF1785"/>
    <property type="match status" value="1"/>
</dbReference>
<dbReference type="InterPro" id="IPR032472">
    <property type="entry name" value="ArgoL2"/>
</dbReference>
<feature type="compositionally biased region" description="Basic and acidic residues" evidence="1">
    <location>
        <begin position="16"/>
        <end position="34"/>
    </location>
</feature>
<reference evidence="5" key="1">
    <citation type="journal article" date="2012" name="Proc. Natl. Acad. Sci. U.S.A.">
        <title>Genome sequence of the button mushroom Agaricus bisporus reveals mechanisms governing adaptation to a humic-rich ecological niche.</title>
        <authorList>
            <person name="Morin E."/>
            <person name="Kohler A."/>
            <person name="Baker A.R."/>
            <person name="Foulongne-Oriol M."/>
            <person name="Lombard V."/>
            <person name="Nagy L.G."/>
            <person name="Ohm R.A."/>
            <person name="Patyshakuliyeva A."/>
            <person name="Brun A."/>
            <person name="Aerts A.L."/>
            <person name="Bailey A.M."/>
            <person name="Billette C."/>
            <person name="Coutinho P.M."/>
            <person name="Deakin G."/>
            <person name="Doddapaneni H."/>
            <person name="Floudas D."/>
            <person name="Grimwood J."/>
            <person name="Hilden K."/>
            <person name="Kuees U."/>
            <person name="LaButti K.M."/>
            <person name="Lapidus A."/>
            <person name="Lindquist E.A."/>
            <person name="Lucas S.M."/>
            <person name="Murat C."/>
            <person name="Riley R.W."/>
            <person name="Salamov A.A."/>
            <person name="Schmutz J."/>
            <person name="Subramanian V."/>
            <person name="Woesten H.A.B."/>
            <person name="Xu J."/>
            <person name="Eastwood D.C."/>
            <person name="Foster G.D."/>
            <person name="Sonnenberg A.S."/>
            <person name="Cullen D."/>
            <person name="de Vries R.P."/>
            <person name="Lundell T."/>
            <person name="Hibbett D.S."/>
            <person name="Henrissat B."/>
            <person name="Burton K.S."/>
            <person name="Kerrigan R.W."/>
            <person name="Challen M.P."/>
            <person name="Grigoriev I.V."/>
            <person name="Martin F."/>
        </authorList>
    </citation>
    <scope>NUCLEOTIDE SEQUENCE [LARGE SCALE GENOMIC DNA]</scope>
    <source>
        <strain evidence="5">JB137-S8 / ATCC MYA-4627 / FGSC 10392</strain>
    </source>
</reference>
<accession>K5XEK4</accession>
<dbReference type="InterPro" id="IPR012337">
    <property type="entry name" value="RNaseH-like_sf"/>
</dbReference>
<dbReference type="CDD" id="cd04657">
    <property type="entry name" value="Piwi_ago-like"/>
    <property type="match status" value="1"/>
</dbReference>
<dbReference type="InterPro" id="IPR003165">
    <property type="entry name" value="Piwi"/>
</dbReference>
<dbReference type="EMBL" id="JH971387">
    <property type="protein sequence ID" value="EKM81597.1"/>
    <property type="molecule type" value="Genomic_DNA"/>
</dbReference>
<dbReference type="Pfam" id="PF02170">
    <property type="entry name" value="PAZ"/>
    <property type="match status" value="1"/>
</dbReference>
<dbReference type="InParanoid" id="K5XEK4"/>
<dbReference type="CDD" id="cd02846">
    <property type="entry name" value="PAZ_argonaute_like"/>
    <property type="match status" value="1"/>
</dbReference>
<dbReference type="Pfam" id="PF16488">
    <property type="entry name" value="ArgoL2"/>
    <property type="match status" value="1"/>
</dbReference>
<dbReference type="Pfam" id="PF02171">
    <property type="entry name" value="Piwi"/>
    <property type="match status" value="1"/>
</dbReference>
<feature type="region of interest" description="Disordered" evidence="1">
    <location>
        <begin position="1"/>
        <end position="77"/>
    </location>
</feature>
<dbReference type="InterPro" id="IPR036085">
    <property type="entry name" value="PAZ_dom_sf"/>
</dbReference>
<dbReference type="InterPro" id="IPR032474">
    <property type="entry name" value="Argonaute_N"/>
</dbReference>
<dbReference type="SUPFAM" id="SSF53098">
    <property type="entry name" value="Ribonuclease H-like"/>
    <property type="match status" value="1"/>
</dbReference>
<name>K5XEK4_AGABU</name>
<dbReference type="Pfam" id="PF08699">
    <property type="entry name" value="ArgoL1"/>
    <property type="match status" value="1"/>
</dbReference>
<dbReference type="GeneID" id="18830844"/>
<evidence type="ECO:0000256" key="1">
    <source>
        <dbReference type="SAM" id="MobiDB-lite"/>
    </source>
</evidence>
<dbReference type="Pfam" id="PF16487">
    <property type="entry name" value="ArgoMid"/>
    <property type="match status" value="1"/>
</dbReference>
<dbReference type="InterPro" id="IPR014811">
    <property type="entry name" value="ArgoL1"/>
</dbReference>
<sequence>MPPRTAPDRGTAPLRGRGDGRGRGYGRGHGDQGRGGRGGGRGRGSGYGGGGGRGGPPGAFTGPPHPTGPTGAPTIAPAVQDGQTSVAGRVRSIIVKRPNYGKLSLRPLTVFVNAYEITVPEELIRHYDVVIEPESESVAFNIKVITHLQTEIAPEIFTPNAGFDGKKNMFAARELPLGPTDSGSWSFHLRPPNPNARKPPTVYHVTIQKAATLNPQLLRNFLAGQQEADNAILTTLQALNIAIRTDVISRYPTNSKSFFVPSQRRDIGGGVELWRGYFQSVRPAANRLLVNVDVTTAMMYKSGPLLDVCLSFFDARDPRALMPRHGLTPRKLRALSNFLLNLPVRATHNNRSRTIKGVSAAGARDLTFDFNGQQTSITAYYQIQENRTLTFPDVICAKVETGAMIPLELLVVPDGKIMKKELFQDKTREMVDFARMRPDDRFQEIRKGLDLLSFDNSPIVQHFGIELLSTQPLSIPARLLPTPPLNYHTNSSQKTVRPSNGSWNMVDKKFYRAAELRKWVVVIYETQQRFNAAAADRLVKDLVRSARARGMAVLMEQPLIKWCNGQGNIAQQLLDAGRECVALSPHANQEGPGMFIVILPNVAGDVYLAVKHFGDISKGIPSQCIQASKCLRANDQFWNNILLKINPKLGGINSILDPTDRGADFLKEPTIILGADVMHPPPHSAKFGIPSYASVVGSVDANAVKYVAASRAQEGRKEDIVDLRTMCLQIFNKYKGYQVTVEKRSPQAASPKRLLFFRDGVSEGEFSIVIEKAACRDAGFKPKITFIVVGKRHHYRFCPQNPQDRNQADPKSGNCPAGMVVDQVITHPIDFDFYLLSHGGLIGTSRPSHYSVIYDENNFQADALQLLSFSLCHIFARATRSVSIPAPVYYAHLVCKRAKNHYDPRADSDTASSVAASGGIQDMRDRYRPLHDNQAGNMYFM</sequence>
<evidence type="ECO:0000313" key="4">
    <source>
        <dbReference type="EMBL" id="EKM81597.1"/>
    </source>
</evidence>
<evidence type="ECO:0008006" key="6">
    <source>
        <dbReference type="Google" id="ProtNLM"/>
    </source>
</evidence>
<feature type="domain" description="PAZ" evidence="2">
    <location>
        <begin position="304"/>
        <end position="414"/>
    </location>
</feature>
<dbReference type="Gene3D" id="3.30.420.10">
    <property type="entry name" value="Ribonuclease H-like superfamily/Ribonuclease H"/>
    <property type="match status" value="1"/>
</dbReference>
<dbReference type="Gene3D" id="3.40.50.2300">
    <property type="match status" value="1"/>
</dbReference>
<dbReference type="InterPro" id="IPR032473">
    <property type="entry name" value="Argonaute_Mid_dom"/>
</dbReference>
<protein>
    <recommendedName>
        <fullName evidence="6">Piwi domain-containing protein</fullName>
    </recommendedName>
</protein>
<dbReference type="RefSeq" id="XP_007327253.1">
    <property type="nucleotide sequence ID" value="XM_007327191.1"/>
</dbReference>
<dbReference type="FunCoup" id="K5XEK4">
    <property type="interactions" value="229"/>
</dbReference>
<dbReference type="HOGENOM" id="CLU_004544_4_3_1"/>
<dbReference type="Pfam" id="PF16486">
    <property type="entry name" value="ArgoN"/>
    <property type="match status" value="1"/>
</dbReference>